<reference evidence="21" key="1">
    <citation type="submission" date="2016-10" db="EMBL/GenBank/DDBJ databases">
        <authorList>
            <person name="de Groot N.N."/>
        </authorList>
    </citation>
    <scope>NUCLEOTIDE SEQUENCE</scope>
</reference>
<evidence type="ECO:0000256" key="11">
    <source>
        <dbReference type="ARBA" id="ARBA00022605"/>
    </source>
</evidence>
<dbReference type="GO" id="GO:0008652">
    <property type="term" value="P:amino acid biosynthetic process"/>
    <property type="evidence" value="ECO:0007669"/>
    <property type="project" value="UniProtKB-KW"/>
</dbReference>
<dbReference type="InterPro" id="IPR050071">
    <property type="entry name" value="Dehydroquinate_synthase"/>
</dbReference>
<dbReference type="GO" id="GO:0000166">
    <property type="term" value="F:nucleotide binding"/>
    <property type="evidence" value="ECO:0007669"/>
    <property type="project" value="UniProtKB-KW"/>
</dbReference>
<evidence type="ECO:0000256" key="5">
    <source>
        <dbReference type="ARBA" id="ARBA00004496"/>
    </source>
</evidence>
<name>A0A1W1D387_9ZZZZ</name>
<evidence type="ECO:0000256" key="10">
    <source>
        <dbReference type="ARBA" id="ARBA00022490"/>
    </source>
</evidence>
<sequence length="380" mass="42902">MFFKFFYPLYLYFTVFQVLFGNFNVYGSKEMKVEIELKKVVDNSYEIEIGAVPKISFDTKVAIITNPKVAGLHLGYLLSKITAKELYIITIPDGEEYKNQQSIDLILESLFNHRFHRKSLLIAFGGGVIGDMTGYASSIYERGIDFIQIPTTLLSQVDASVGGKTGINNSYGKNLIGAFHQPKKVFIDPYFLQTLPQREFGAGVAEIIKMAVTFQKDFFEFLEDADLSNEDTLQKAIQEAIQIKANVVAKDEKEKGLRAALNYGHTFAHVIENETKYKTYLHGEAVAIGMVMANALSVKMGLMHQEEALRVKKLLERYNLPTNYHIKNIDSFYESFFLDKKSEGETITFILAVGIGNVKITSECQKDDVYEVLNLFGSVE</sequence>
<dbReference type="GO" id="GO:0003856">
    <property type="term" value="F:3-dehydroquinate synthase activity"/>
    <property type="evidence" value="ECO:0007669"/>
    <property type="project" value="UniProtKB-EC"/>
</dbReference>
<dbReference type="InterPro" id="IPR056179">
    <property type="entry name" value="DHQS_C"/>
</dbReference>
<proteinExistence type="inferred from homology"/>
<evidence type="ECO:0000256" key="4">
    <source>
        <dbReference type="ARBA" id="ARBA00001947"/>
    </source>
</evidence>
<evidence type="ECO:0000256" key="7">
    <source>
        <dbReference type="ARBA" id="ARBA00005412"/>
    </source>
</evidence>
<dbReference type="InterPro" id="IPR016037">
    <property type="entry name" value="DHQ_synth_AroB"/>
</dbReference>
<dbReference type="SUPFAM" id="SSF56796">
    <property type="entry name" value="Dehydroquinate synthase-like"/>
    <property type="match status" value="1"/>
</dbReference>
<keyword evidence="15" id="KW-0520">NAD</keyword>
<keyword evidence="18" id="KW-0170">Cobalt</keyword>
<dbReference type="HAMAP" id="MF_00110">
    <property type="entry name" value="DHQ_synthase"/>
    <property type="match status" value="1"/>
</dbReference>
<protein>
    <recommendedName>
        <fullName evidence="9">3-dehydroquinate synthase</fullName>
        <ecNumber evidence="8">4.2.3.4</ecNumber>
    </recommendedName>
</protein>
<evidence type="ECO:0000259" key="20">
    <source>
        <dbReference type="Pfam" id="PF24621"/>
    </source>
</evidence>
<feature type="domain" description="3-dehydroquinate synthase N-terminal" evidence="19">
    <location>
        <begin position="89"/>
        <end position="200"/>
    </location>
</feature>
<keyword evidence="17 21" id="KW-0456">Lyase</keyword>
<evidence type="ECO:0000256" key="17">
    <source>
        <dbReference type="ARBA" id="ARBA00023239"/>
    </source>
</evidence>
<evidence type="ECO:0000256" key="13">
    <source>
        <dbReference type="ARBA" id="ARBA00022741"/>
    </source>
</evidence>
<evidence type="ECO:0000256" key="15">
    <source>
        <dbReference type="ARBA" id="ARBA00023027"/>
    </source>
</evidence>
<dbReference type="Pfam" id="PF24621">
    <property type="entry name" value="DHQS_C"/>
    <property type="match status" value="1"/>
</dbReference>
<comment type="pathway">
    <text evidence="6">Metabolic intermediate biosynthesis; chorismate biosynthesis; chorismate from D-erythrose 4-phosphate and phosphoenolpyruvate: step 2/7.</text>
</comment>
<evidence type="ECO:0000256" key="18">
    <source>
        <dbReference type="ARBA" id="ARBA00023285"/>
    </source>
</evidence>
<evidence type="ECO:0000256" key="12">
    <source>
        <dbReference type="ARBA" id="ARBA00022723"/>
    </source>
</evidence>
<dbReference type="PANTHER" id="PTHR43622:SF7">
    <property type="entry name" value="3-DEHYDROQUINATE SYNTHASE, CHLOROPLASTIC"/>
    <property type="match status" value="1"/>
</dbReference>
<keyword evidence="16" id="KW-0057">Aromatic amino acid biosynthesis</keyword>
<dbReference type="InterPro" id="IPR030963">
    <property type="entry name" value="DHQ_synth_fam"/>
</dbReference>
<comment type="subcellular location">
    <subcellularLocation>
        <location evidence="5">Cytoplasm</location>
    </subcellularLocation>
</comment>
<dbReference type="FunFam" id="3.40.50.1970:FF:000007">
    <property type="entry name" value="Pentafunctional AROM polypeptide"/>
    <property type="match status" value="1"/>
</dbReference>
<keyword evidence="13" id="KW-0547">Nucleotide-binding</keyword>
<gene>
    <name evidence="21" type="ORF">MNB_SM-3-1517</name>
</gene>
<comment type="cofactor">
    <cofactor evidence="3">
        <name>Co(2+)</name>
        <dbReference type="ChEBI" id="CHEBI:48828"/>
    </cofactor>
</comment>
<dbReference type="PANTHER" id="PTHR43622">
    <property type="entry name" value="3-DEHYDROQUINATE SYNTHASE"/>
    <property type="match status" value="1"/>
</dbReference>
<evidence type="ECO:0000256" key="8">
    <source>
        <dbReference type="ARBA" id="ARBA00013031"/>
    </source>
</evidence>
<keyword evidence="12" id="KW-0479">Metal-binding</keyword>
<keyword evidence="14" id="KW-0862">Zinc</keyword>
<dbReference type="CDD" id="cd08195">
    <property type="entry name" value="DHQS"/>
    <property type="match status" value="1"/>
</dbReference>
<evidence type="ECO:0000256" key="6">
    <source>
        <dbReference type="ARBA" id="ARBA00004661"/>
    </source>
</evidence>
<evidence type="ECO:0000313" key="21">
    <source>
        <dbReference type="EMBL" id="SFV74912.1"/>
    </source>
</evidence>
<dbReference type="PIRSF" id="PIRSF001455">
    <property type="entry name" value="DHQ_synth"/>
    <property type="match status" value="1"/>
</dbReference>
<comment type="cofactor">
    <cofactor evidence="2">
        <name>NAD(+)</name>
        <dbReference type="ChEBI" id="CHEBI:57540"/>
    </cofactor>
</comment>
<comment type="cofactor">
    <cofactor evidence="4">
        <name>Zn(2+)</name>
        <dbReference type="ChEBI" id="CHEBI:29105"/>
    </cofactor>
</comment>
<dbReference type="NCBIfam" id="TIGR01357">
    <property type="entry name" value="aroB"/>
    <property type="match status" value="1"/>
</dbReference>
<evidence type="ECO:0000256" key="14">
    <source>
        <dbReference type="ARBA" id="ARBA00022833"/>
    </source>
</evidence>
<dbReference type="InterPro" id="IPR030960">
    <property type="entry name" value="DHQS/DOIS_N"/>
</dbReference>
<dbReference type="EC" id="4.2.3.4" evidence="8"/>
<dbReference type="GO" id="GO:0005737">
    <property type="term" value="C:cytoplasm"/>
    <property type="evidence" value="ECO:0007669"/>
    <property type="project" value="UniProtKB-SubCell"/>
</dbReference>
<dbReference type="AlphaFoldDB" id="A0A1W1D387"/>
<keyword evidence="10" id="KW-0963">Cytoplasm</keyword>
<accession>A0A1W1D387</accession>
<comment type="similarity">
    <text evidence="7">Belongs to the sugar phosphate cyclases superfamily. Dehydroquinate synthase family.</text>
</comment>
<evidence type="ECO:0000256" key="1">
    <source>
        <dbReference type="ARBA" id="ARBA00001393"/>
    </source>
</evidence>
<evidence type="ECO:0000259" key="19">
    <source>
        <dbReference type="Pfam" id="PF01761"/>
    </source>
</evidence>
<dbReference type="Pfam" id="PF01761">
    <property type="entry name" value="DHQ_synthase"/>
    <property type="match status" value="1"/>
</dbReference>
<dbReference type="GO" id="GO:0046872">
    <property type="term" value="F:metal ion binding"/>
    <property type="evidence" value="ECO:0007669"/>
    <property type="project" value="UniProtKB-KW"/>
</dbReference>
<organism evidence="21">
    <name type="scientific">hydrothermal vent metagenome</name>
    <dbReference type="NCBI Taxonomy" id="652676"/>
    <lineage>
        <taxon>unclassified sequences</taxon>
        <taxon>metagenomes</taxon>
        <taxon>ecological metagenomes</taxon>
    </lineage>
</organism>
<comment type="catalytic activity">
    <reaction evidence="1">
        <text>7-phospho-2-dehydro-3-deoxy-D-arabino-heptonate = 3-dehydroquinate + phosphate</text>
        <dbReference type="Rhea" id="RHEA:21968"/>
        <dbReference type="ChEBI" id="CHEBI:32364"/>
        <dbReference type="ChEBI" id="CHEBI:43474"/>
        <dbReference type="ChEBI" id="CHEBI:58394"/>
        <dbReference type="EC" id="4.2.3.4"/>
    </reaction>
</comment>
<feature type="domain" description="3-dehydroquinate synthase C-terminal" evidence="20">
    <location>
        <begin position="203"/>
        <end position="342"/>
    </location>
</feature>
<evidence type="ECO:0000256" key="16">
    <source>
        <dbReference type="ARBA" id="ARBA00023141"/>
    </source>
</evidence>
<dbReference type="Gene3D" id="1.20.1090.10">
    <property type="entry name" value="Dehydroquinate synthase-like - alpha domain"/>
    <property type="match status" value="1"/>
</dbReference>
<keyword evidence="11" id="KW-0028">Amino-acid biosynthesis</keyword>
<dbReference type="GO" id="GO:0009073">
    <property type="term" value="P:aromatic amino acid family biosynthetic process"/>
    <property type="evidence" value="ECO:0007669"/>
    <property type="project" value="UniProtKB-KW"/>
</dbReference>
<dbReference type="EMBL" id="FPHP01000009">
    <property type="protein sequence ID" value="SFV74912.1"/>
    <property type="molecule type" value="Genomic_DNA"/>
</dbReference>
<evidence type="ECO:0000256" key="9">
    <source>
        <dbReference type="ARBA" id="ARBA00017684"/>
    </source>
</evidence>
<dbReference type="Gene3D" id="3.40.50.1970">
    <property type="match status" value="1"/>
</dbReference>
<evidence type="ECO:0000256" key="2">
    <source>
        <dbReference type="ARBA" id="ARBA00001911"/>
    </source>
</evidence>
<evidence type="ECO:0000256" key="3">
    <source>
        <dbReference type="ARBA" id="ARBA00001941"/>
    </source>
</evidence>